<feature type="transmembrane region" description="Helical" evidence="1">
    <location>
        <begin position="415"/>
        <end position="439"/>
    </location>
</feature>
<proteinExistence type="predicted"/>
<dbReference type="PANTHER" id="PTHR38454:SF1">
    <property type="entry name" value="INTEGRAL MEMBRANE PROTEIN"/>
    <property type="match status" value="1"/>
</dbReference>
<accession>A0ABQ6A731</accession>
<dbReference type="Pfam" id="PF09586">
    <property type="entry name" value="YfhO"/>
    <property type="match status" value="1"/>
</dbReference>
<evidence type="ECO:0000313" key="2">
    <source>
        <dbReference type="EMBL" id="GLR66352.1"/>
    </source>
</evidence>
<keyword evidence="1" id="KW-0472">Membrane</keyword>
<feature type="transmembrane region" description="Helical" evidence="1">
    <location>
        <begin position="240"/>
        <end position="264"/>
    </location>
</feature>
<feature type="transmembrane region" description="Helical" evidence="1">
    <location>
        <begin position="129"/>
        <end position="151"/>
    </location>
</feature>
<keyword evidence="1" id="KW-1133">Transmembrane helix</keyword>
<sequence length="739" mass="79609">MIRNHWRAILALTLIVLLANAGILSGAFICDPETLGSSLATSGTPGIVPGIACYVDPAVVLLTQPLGYLSAQDWLHGIIPWWNPYGGVGMPLAAEMQNESFFLPFVLLLHFHNGWFLQRMLFQLLSGIFTYAFLMELRLSTAAALLGGALFSLNGTFILTAGTVTAPIFCLPLLLLGIEHTWHAAAANRRMGWPLVPLALAGSIYAGFPETAYLNSLLAGCWTLLRLAQSPGPARARFLGKMLLAASIGLALTLPLVLPFLTYLQTGDAGVHDFAFLARGTLPVPAAPLQMLPLFYGAIAQFAPPGTTHLFKDFMWVRIGGWFGCAPVLLACYALAPKAAPGWRLPARALLATWVILWEARDFGAPGFIAAFNLIPGMARVDLIRYSGLSLEFAVFVLAAHGFDDLSKRLPCRRAHLLWALTGFLACLALSVIPALHLVPLWFHIFPRLRFFTAASITGTVLTLLILLYAMVRGRGLRTAQASIIAGGIIIFLLPQLAGPRSATVDRQGIAFLQQNAGLSRFYTTGPFGPNFPAMYGIAALNFVQIPAPKIFTLYAQRRLFPGGDILIFLGNQPGQIAALQKNLAAYEVTGIKYVGAAPGTNPFPPTGATPAPTLAFQSPAMDIYELPNPAPYAQTIKGACTLAILSRQKMQTTCAQPATLIRREMIDPGWQATVNGASTPVRPILKIFQQVALPAGTAVIRFSYIPPYTHLACAIALLALLLWLACARAARRQNANQA</sequence>
<feature type="transmembrane region" description="Helical" evidence="1">
    <location>
        <begin position="709"/>
        <end position="728"/>
    </location>
</feature>
<feature type="transmembrane region" description="Helical" evidence="1">
    <location>
        <begin position="284"/>
        <end position="303"/>
    </location>
</feature>
<dbReference type="EMBL" id="BSOS01000017">
    <property type="protein sequence ID" value="GLR66352.1"/>
    <property type="molecule type" value="Genomic_DNA"/>
</dbReference>
<reference evidence="3" key="1">
    <citation type="journal article" date="2019" name="Int. J. Syst. Evol. Microbiol.">
        <title>The Global Catalogue of Microorganisms (GCM) 10K type strain sequencing project: providing services to taxonomists for standard genome sequencing and annotation.</title>
        <authorList>
            <consortium name="The Broad Institute Genomics Platform"/>
            <consortium name="The Broad Institute Genome Sequencing Center for Infectious Disease"/>
            <person name="Wu L."/>
            <person name="Ma J."/>
        </authorList>
    </citation>
    <scope>NUCLEOTIDE SEQUENCE [LARGE SCALE GENOMIC DNA]</scope>
    <source>
        <strain evidence="3">NBRC 112502</strain>
    </source>
</reference>
<evidence type="ECO:0000313" key="3">
    <source>
        <dbReference type="Proteomes" id="UP001156641"/>
    </source>
</evidence>
<protein>
    <recommendedName>
        <fullName evidence="4">Membrane protein YfhO</fullName>
    </recommendedName>
</protein>
<gene>
    <name evidence="2" type="ORF">GCM10010909_10320</name>
</gene>
<dbReference type="InterPro" id="IPR018580">
    <property type="entry name" value="Uncharacterised_YfhO"/>
</dbReference>
<feature type="transmembrane region" description="Helical" evidence="1">
    <location>
        <begin position="190"/>
        <end position="206"/>
    </location>
</feature>
<keyword evidence="3" id="KW-1185">Reference proteome</keyword>
<feature type="transmembrane region" description="Helical" evidence="1">
    <location>
        <begin position="315"/>
        <end position="336"/>
    </location>
</feature>
<evidence type="ECO:0000256" key="1">
    <source>
        <dbReference type="SAM" id="Phobius"/>
    </source>
</evidence>
<organism evidence="2 3">
    <name type="scientific">Acidocella aquatica</name>
    <dbReference type="NCBI Taxonomy" id="1922313"/>
    <lineage>
        <taxon>Bacteria</taxon>
        <taxon>Pseudomonadati</taxon>
        <taxon>Pseudomonadota</taxon>
        <taxon>Alphaproteobacteria</taxon>
        <taxon>Acetobacterales</taxon>
        <taxon>Acidocellaceae</taxon>
        <taxon>Acidocella</taxon>
    </lineage>
</organism>
<feature type="transmembrane region" description="Helical" evidence="1">
    <location>
        <begin position="157"/>
        <end position="178"/>
    </location>
</feature>
<name>A0ABQ6A731_9PROT</name>
<dbReference type="RefSeq" id="WP_284257033.1">
    <property type="nucleotide sequence ID" value="NZ_BSOS01000017.1"/>
</dbReference>
<feature type="transmembrane region" description="Helical" evidence="1">
    <location>
        <begin position="479"/>
        <end position="498"/>
    </location>
</feature>
<dbReference type="Proteomes" id="UP001156641">
    <property type="component" value="Unassembled WGS sequence"/>
</dbReference>
<feature type="transmembrane region" description="Helical" evidence="1">
    <location>
        <begin position="100"/>
        <end position="117"/>
    </location>
</feature>
<dbReference type="PANTHER" id="PTHR38454">
    <property type="entry name" value="INTEGRAL MEMBRANE PROTEIN-RELATED"/>
    <property type="match status" value="1"/>
</dbReference>
<feature type="transmembrane region" description="Helical" evidence="1">
    <location>
        <begin position="451"/>
        <end position="472"/>
    </location>
</feature>
<evidence type="ECO:0008006" key="4">
    <source>
        <dbReference type="Google" id="ProtNLM"/>
    </source>
</evidence>
<comment type="caution">
    <text evidence="2">The sequence shown here is derived from an EMBL/GenBank/DDBJ whole genome shotgun (WGS) entry which is preliminary data.</text>
</comment>
<keyword evidence="1" id="KW-0812">Transmembrane</keyword>